<dbReference type="Proteomes" id="UP001610563">
    <property type="component" value="Unassembled WGS sequence"/>
</dbReference>
<evidence type="ECO:0000313" key="3">
    <source>
        <dbReference type="Proteomes" id="UP001610563"/>
    </source>
</evidence>
<sequence>MIFFWMVCLALNSIAQRSGRVLGTKCRHQAILRSSPIVCGFDAMDMLISWAAHAYSPTTPRPRIRHGASKVLLQRFIDNEGTPDIHKVGQPLTVRVQMLSSSLIVRSRDLVLRSTRAPQTACWKRFSNQ</sequence>
<keyword evidence="3" id="KW-1185">Reference proteome</keyword>
<keyword evidence="1" id="KW-0732">Signal</keyword>
<dbReference type="EMBL" id="JBFTWV010000395">
    <property type="protein sequence ID" value="KAL2782545.1"/>
    <property type="molecule type" value="Genomic_DNA"/>
</dbReference>
<feature type="chain" id="PRO_5046499658" description="Secreted protein" evidence="1">
    <location>
        <begin position="24"/>
        <end position="129"/>
    </location>
</feature>
<name>A0ABR4FH24_9EURO</name>
<proteinExistence type="predicted"/>
<protein>
    <recommendedName>
        <fullName evidence="4">Secreted protein</fullName>
    </recommendedName>
</protein>
<evidence type="ECO:0008006" key="4">
    <source>
        <dbReference type="Google" id="ProtNLM"/>
    </source>
</evidence>
<gene>
    <name evidence="2" type="ORF">BJX66DRAFT_320448</name>
</gene>
<comment type="caution">
    <text evidence="2">The sequence shown here is derived from an EMBL/GenBank/DDBJ whole genome shotgun (WGS) entry which is preliminary data.</text>
</comment>
<evidence type="ECO:0000256" key="1">
    <source>
        <dbReference type="SAM" id="SignalP"/>
    </source>
</evidence>
<evidence type="ECO:0000313" key="2">
    <source>
        <dbReference type="EMBL" id="KAL2782545.1"/>
    </source>
</evidence>
<reference evidence="2 3" key="1">
    <citation type="submission" date="2024-07" db="EMBL/GenBank/DDBJ databases">
        <title>Section-level genome sequencing and comparative genomics of Aspergillus sections Usti and Cavernicolus.</title>
        <authorList>
            <consortium name="Lawrence Berkeley National Laboratory"/>
            <person name="Nybo J.L."/>
            <person name="Vesth T.C."/>
            <person name="Theobald S."/>
            <person name="Frisvad J.C."/>
            <person name="Larsen T.O."/>
            <person name="Kjaerboelling I."/>
            <person name="Rothschild-Mancinelli K."/>
            <person name="Lyhne E.K."/>
            <person name="Kogle M.E."/>
            <person name="Barry K."/>
            <person name="Clum A."/>
            <person name="Na H."/>
            <person name="Ledsgaard L."/>
            <person name="Lin J."/>
            <person name="Lipzen A."/>
            <person name="Kuo A."/>
            <person name="Riley R."/>
            <person name="Mondo S."/>
            <person name="Labutti K."/>
            <person name="Haridas S."/>
            <person name="Pangalinan J."/>
            <person name="Salamov A.A."/>
            <person name="Simmons B.A."/>
            <person name="Magnuson J.K."/>
            <person name="Chen J."/>
            <person name="Drula E."/>
            <person name="Henrissat B."/>
            <person name="Wiebenga A."/>
            <person name="Lubbers R.J."/>
            <person name="Gomes A.C."/>
            <person name="Makela M.R."/>
            <person name="Stajich J."/>
            <person name="Grigoriev I.V."/>
            <person name="Mortensen U.H."/>
            <person name="De Vries R.P."/>
            <person name="Baker S.E."/>
            <person name="Andersen M.R."/>
        </authorList>
    </citation>
    <scope>NUCLEOTIDE SEQUENCE [LARGE SCALE GENOMIC DNA]</scope>
    <source>
        <strain evidence="2 3">CBS 209.92</strain>
    </source>
</reference>
<organism evidence="2 3">
    <name type="scientific">Aspergillus keveii</name>
    <dbReference type="NCBI Taxonomy" id="714993"/>
    <lineage>
        <taxon>Eukaryota</taxon>
        <taxon>Fungi</taxon>
        <taxon>Dikarya</taxon>
        <taxon>Ascomycota</taxon>
        <taxon>Pezizomycotina</taxon>
        <taxon>Eurotiomycetes</taxon>
        <taxon>Eurotiomycetidae</taxon>
        <taxon>Eurotiales</taxon>
        <taxon>Aspergillaceae</taxon>
        <taxon>Aspergillus</taxon>
        <taxon>Aspergillus subgen. Nidulantes</taxon>
    </lineage>
</organism>
<feature type="signal peptide" evidence="1">
    <location>
        <begin position="1"/>
        <end position="23"/>
    </location>
</feature>
<accession>A0ABR4FH24</accession>